<dbReference type="GeneID" id="39875344"/>
<dbReference type="OrthoDB" id="360727at2759"/>
<feature type="region of interest" description="Disordered" evidence="1">
    <location>
        <begin position="52"/>
        <end position="73"/>
    </location>
</feature>
<dbReference type="EMBL" id="BDSA01000003">
    <property type="protein sequence ID" value="GBE61574.1"/>
    <property type="molecule type" value="Genomic_DNA"/>
</dbReference>
<dbReference type="AlphaFoldDB" id="A0A2H6KF27"/>
<dbReference type="RefSeq" id="XP_028867817.1">
    <property type="nucleotide sequence ID" value="XM_029011984.1"/>
</dbReference>
<keyword evidence="3" id="KW-1185">Reference proteome</keyword>
<evidence type="ECO:0000313" key="3">
    <source>
        <dbReference type="Proteomes" id="UP000236319"/>
    </source>
</evidence>
<name>A0A2H6KF27_9APIC</name>
<accession>A0A2H6KF27</accession>
<dbReference type="Proteomes" id="UP000236319">
    <property type="component" value="Unassembled WGS sequence"/>
</dbReference>
<sequence>MFCRRLLRWRALSTHARNVVPANVELTAGAYEPPPFDFEAIDAIIQSRAKKTQHESSEVAPSSITTAPSSTKESGIVLNNDEKSLFHWFLRETNAVIFAATALAKKGKLLASEQPSGGTFEKTQGEWLCERIADRLLSYSVDNRIIVLQRSLAGWHHSRQRHWHRLAKTALRSCFINDEFLNAQHAVKICAALSKWRCRDIAEVRQKLNLAILAAEGWNVDNASHVLWSLTHLREFDMSAFDYMNNAVAAALSKPDFDATSLMDDTVHRILNANIVRMSHTGRQHQAMITVLRVLKEQPHAVSHLSPKTMLAVSAVMPLCSEMGITEHIARRLSSSMHLFTHVQAAHVFYNFALVAPSLPSAVVDQLVGALFDFKETLYKTEAAYVPSLTAKLLFTFMTFLRGFDHSFISKCLADLNANLHLLGPFSLVGNLQYIKLYMDSSTGDLTDQQLTSLKNTWSNMVKTDAYGDFVKPLFGKDGQAPLDNLKLWHYGALYRLTKLGYESLMRQIDVFRCGVGTDNVVPAMKDFLLFLVNVSARRELIADRRILNAILILASHLRNMSDGNRRAEEYWEPIKFHLAALGILNIFERECEVSLSNAANSGNNVPTMTAIRLAMTAATGGSADDSLLAWFRSKALGATPAAVEKDAFAVRYVMFICLIHGNSIASLLKKASEQPIMKVLTQSFYAGACGPLFNSRNSTDPVVSEVLEYLNASAQIPIVPIDSSVAHAKLFFTQDAPRLLLPLLPEVALAEMCSQQRQYVDLWDVAAWLQEAKQIDSLCRYLEGVGEARPMNSRTEFSELASKVERPLFDVKRVRCNFNVGPYMCHVGLFGGDDSHIALLFIHILGGGCTADRLAGHIFDAQRRKALEVLGVQYIELVKSTD</sequence>
<comment type="caution">
    <text evidence="2">The sequence shown here is derived from an EMBL/GenBank/DDBJ whole genome shotgun (WGS) entry which is preliminary data.</text>
</comment>
<evidence type="ECO:0000313" key="2">
    <source>
        <dbReference type="EMBL" id="GBE61574.1"/>
    </source>
</evidence>
<gene>
    <name evidence="2" type="ORF">BOVATA_030670</name>
</gene>
<organism evidence="2 3">
    <name type="scientific">Babesia ovata</name>
    <dbReference type="NCBI Taxonomy" id="189622"/>
    <lineage>
        <taxon>Eukaryota</taxon>
        <taxon>Sar</taxon>
        <taxon>Alveolata</taxon>
        <taxon>Apicomplexa</taxon>
        <taxon>Aconoidasida</taxon>
        <taxon>Piroplasmida</taxon>
        <taxon>Babesiidae</taxon>
        <taxon>Babesia</taxon>
    </lineage>
</organism>
<feature type="compositionally biased region" description="Low complexity" evidence="1">
    <location>
        <begin position="60"/>
        <end position="71"/>
    </location>
</feature>
<proteinExistence type="predicted"/>
<evidence type="ECO:0000256" key="1">
    <source>
        <dbReference type="SAM" id="MobiDB-lite"/>
    </source>
</evidence>
<dbReference type="VEuPathDB" id="PiroplasmaDB:BOVATA_030670"/>
<reference evidence="2 3" key="1">
    <citation type="journal article" date="2017" name="BMC Genomics">
        <title>Whole-genome assembly of Babesia ovata and comparative genomics between closely related pathogens.</title>
        <authorList>
            <person name="Yamagishi J."/>
            <person name="Asada M."/>
            <person name="Hakimi H."/>
            <person name="Tanaka T.Q."/>
            <person name="Sugimoto C."/>
            <person name="Kawazu S."/>
        </authorList>
    </citation>
    <scope>NUCLEOTIDE SEQUENCE [LARGE SCALE GENOMIC DNA]</scope>
    <source>
        <strain evidence="2 3">Miyake</strain>
    </source>
</reference>
<protein>
    <submittedName>
        <fullName evidence="2">Poly(Beta-D-mannuronate) O-acetylase, putative</fullName>
    </submittedName>
</protein>